<evidence type="ECO:0000256" key="5">
    <source>
        <dbReference type="ARBA" id="ARBA00023302"/>
    </source>
</evidence>
<dbReference type="FunFam" id="1.10.220.10:FF:000001">
    <property type="entry name" value="Annexin"/>
    <property type="match status" value="1"/>
</dbReference>
<feature type="binding site" evidence="6">
    <location>
        <position position="254"/>
    </location>
    <ligand>
        <name>Ca(2+)</name>
        <dbReference type="ChEBI" id="CHEBI:29108"/>
        <label>1</label>
    </ligand>
</feature>
<dbReference type="Pfam" id="PF00191">
    <property type="entry name" value="Annexin"/>
    <property type="match status" value="4"/>
</dbReference>
<keyword evidence="1 6" id="KW-0479">Metal-binding</keyword>
<dbReference type="PANTHER" id="PTHR10502:SF104">
    <property type="entry name" value="ANNEXIN D1"/>
    <property type="match status" value="1"/>
</dbReference>
<feature type="binding site" evidence="6">
    <location>
        <position position="256"/>
    </location>
    <ligand>
        <name>Ca(2+)</name>
        <dbReference type="ChEBI" id="CHEBI:29108"/>
        <label>1</label>
    </ligand>
</feature>
<dbReference type="SUPFAM" id="SSF47874">
    <property type="entry name" value="Annexin"/>
    <property type="match status" value="1"/>
</dbReference>
<feature type="binding site" evidence="6">
    <location>
        <position position="296"/>
    </location>
    <ligand>
        <name>Ca(2+)</name>
        <dbReference type="ChEBI" id="CHEBI:29108"/>
        <label>1</label>
    </ligand>
</feature>
<dbReference type="PRINTS" id="PR00196">
    <property type="entry name" value="ANNEXIN"/>
</dbReference>
<reference evidence="8" key="1">
    <citation type="journal article" date="2008" name="BMC Genomics">
        <title>A conifer genomics resource of 200,000 spruce (Picea spp.) ESTs and 6,464 high-quality, sequence-finished full-length cDNAs for Sitka spruce (Picea sitchensis).</title>
        <authorList>
            <person name="Ralph S.G."/>
            <person name="Chun H.J."/>
            <person name="Kolosova N."/>
            <person name="Cooper D."/>
            <person name="Oddy C."/>
            <person name="Ritland C.E."/>
            <person name="Kirkpatrick R."/>
            <person name="Moore R."/>
            <person name="Barber S."/>
            <person name="Holt R.A."/>
            <person name="Jones S.J."/>
            <person name="Marra M.A."/>
            <person name="Douglas C.J."/>
            <person name="Ritland K."/>
            <person name="Bohlmann J."/>
        </authorList>
    </citation>
    <scope>NUCLEOTIDE SEQUENCE</scope>
    <source>
        <tissue evidence="9">Bark</tissue>
        <tissue evidence="8">Green portion of the leader tissue</tissue>
    </source>
</reference>
<feature type="binding site" evidence="6">
    <location>
        <position position="28"/>
    </location>
    <ligand>
        <name>Ca(2+)</name>
        <dbReference type="ChEBI" id="CHEBI:29108"/>
        <label>1</label>
    </ligand>
</feature>
<evidence type="ECO:0000313" key="9">
    <source>
        <dbReference type="EMBL" id="ABK26348.1"/>
    </source>
</evidence>
<evidence type="ECO:0000256" key="2">
    <source>
        <dbReference type="ARBA" id="ARBA00022737"/>
    </source>
</evidence>
<dbReference type="FunFam" id="1.10.220.10:FF:000008">
    <property type="entry name" value="Annexin"/>
    <property type="match status" value="1"/>
</dbReference>
<dbReference type="GO" id="GO:0005886">
    <property type="term" value="C:plasma membrane"/>
    <property type="evidence" value="ECO:0007669"/>
    <property type="project" value="TreeGrafter"/>
</dbReference>
<dbReference type="GO" id="GO:0009651">
    <property type="term" value="P:response to salt stress"/>
    <property type="evidence" value="ECO:0007669"/>
    <property type="project" value="TreeGrafter"/>
</dbReference>
<evidence type="ECO:0000256" key="1">
    <source>
        <dbReference type="ARBA" id="ARBA00022723"/>
    </source>
</evidence>
<dbReference type="GO" id="GO:0009409">
    <property type="term" value="P:response to cold"/>
    <property type="evidence" value="ECO:0007669"/>
    <property type="project" value="TreeGrafter"/>
</dbReference>
<dbReference type="InterPro" id="IPR018252">
    <property type="entry name" value="Annexin_repeat_CS"/>
</dbReference>
<dbReference type="FunFam" id="1.10.220.10:FF:000006">
    <property type="entry name" value="Annexin"/>
    <property type="match status" value="1"/>
</dbReference>
<feature type="binding site" evidence="6">
    <location>
        <position position="24"/>
    </location>
    <ligand>
        <name>Ca(2+)</name>
        <dbReference type="ChEBI" id="CHEBI:29108"/>
        <label>1</label>
    </ligand>
</feature>
<dbReference type="GO" id="GO:0005509">
    <property type="term" value="F:calcium ion binding"/>
    <property type="evidence" value="ECO:0007669"/>
    <property type="project" value="InterPro"/>
</dbReference>
<evidence type="ECO:0000256" key="3">
    <source>
        <dbReference type="ARBA" id="ARBA00022837"/>
    </source>
</evidence>
<feature type="binding site" evidence="6">
    <location>
        <position position="304"/>
    </location>
    <ligand>
        <name>Ca(2+)</name>
        <dbReference type="ChEBI" id="CHEBI:29108"/>
        <label>1</label>
    </ligand>
</feature>
<dbReference type="EMBL" id="EF082872">
    <property type="protein sequence ID" value="ABK22223.1"/>
    <property type="molecule type" value="mRNA"/>
</dbReference>
<dbReference type="PROSITE" id="PS00223">
    <property type="entry name" value="ANNEXIN_1"/>
    <property type="match status" value="1"/>
</dbReference>
<feature type="binding site" evidence="6">
    <location>
        <position position="258"/>
    </location>
    <ligand>
        <name>Ca(2+)</name>
        <dbReference type="ChEBI" id="CHEBI:29108"/>
        <label>1</label>
    </ligand>
</feature>
<dbReference type="Gene3D" id="1.10.220.10">
    <property type="entry name" value="Annexin"/>
    <property type="match status" value="4"/>
</dbReference>
<dbReference type="EMBL" id="EF087093">
    <property type="protein sequence ID" value="ABK26348.1"/>
    <property type="molecule type" value="mRNA"/>
</dbReference>
<evidence type="ECO:0000256" key="7">
    <source>
        <dbReference type="RuleBase" id="RU003540"/>
    </source>
</evidence>
<evidence type="ECO:0000313" key="8">
    <source>
        <dbReference type="EMBL" id="ABK22223.1"/>
    </source>
</evidence>
<dbReference type="SMART" id="SM00335">
    <property type="entry name" value="ANX"/>
    <property type="match status" value="4"/>
</dbReference>
<feature type="binding site" evidence="6">
    <location>
        <position position="68"/>
    </location>
    <ligand>
        <name>Ca(2+)</name>
        <dbReference type="ChEBI" id="CHEBI:29108"/>
        <label>1</label>
    </ligand>
</feature>
<dbReference type="GO" id="GO:0005544">
    <property type="term" value="F:calcium-dependent phospholipid binding"/>
    <property type="evidence" value="ECO:0007669"/>
    <property type="project" value="UniProtKB-KW"/>
</dbReference>
<dbReference type="InterPro" id="IPR001464">
    <property type="entry name" value="Annexin"/>
</dbReference>
<proteinExistence type="evidence at transcript level"/>
<dbReference type="GO" id="GO:0009414">
    <property type="term" value="P:response to water deprivation"/>
    <property type="evidence" value="ECO:0007669"/>
    <property type="project" value="TreeGrafter"/>
</dbReference>
<feature type="binding site" evidence="6">
    <location>
        <position position="298"/>
    </location>
    <ligand>
        <name>Ca(2+)</name>
        <dbReference type="ChEBI" id="CHEBI:29108"/>
        <label>3</label>
    </ligand>
</feature>
<comment type="domain">
    <text evidence="7">A pair of annexin repeats may form one binding site for calcium and phospholipid.</text>
</comment>
<dbReference type="InterPro" id="IPR018502">
    <property type="entry name" value="Annexin_repeat"/>
</dbReference>
<sequence length="316" mass="36800">MSTIIVPTPTPTPVEDSESLRKAFEGWGTNEKLIIEILGHRTAAQRRAIRQAYTQLYEEDFLKRLQSELTREFERALFLWSLDPPERDALLAHESIKKWSPKNRSLIEISCARSSSELWLVRQAYHVRYKKSLEEDIASHTQGDFRKLLVQLVSSYRYEGPEVDMRLAKSEAKQLHEAIEDKAFGNEEFIRIITTRSKAQLNATFNNYKDEYGHHINKDLKNEKPEEFLESLRVVIKCICFPERYFAKVLRLAIDKLGTEEEALIRVVVTRAETDMNNIKEEYHKRTSKTLEHAIAADTSGYYEEFLLTLIGKEQS</sequence>
<accession>A9NNL2</accession>
<name>A9NNL2_PICSI</name>
<dbReference type="PROSITE" id="PS51897">
    <property type="entry name" value="ANNEXIN_2"/>
    <property type="match status" value="4"/>
</dbReference>
<evidence type="ECO:0000256" key="4">
    <source>
        <dbReference type="ARBA" id="ARBA00023216"/>
    </source>
</evidence>
<organism evidence="8">
    <name type="scientific">Picea sitchensis</name>
    <name type="common">Sitka spruce</name>
    <name type="synonym">Pinus sitchensis</name>
    <dbReference type="NCBI Taxonomy" id="3332"/>
    <lineage>
        <taxon>Eukaryota</taxon>
        <taxon>Viridiplantae</taxon>
        <taxon>Streptophyta</taxon>
        <taxon>Embryophyta</taxon>
        <taxon>Tracheophyta</taxon>
        <taxon>Spermatophyta</taxon>
        <taxon>Pinopsida</taxon>
        <taxon>Pinidae</taxon>
        <taxon>Conifers I</taxon>
        <taxon>Pinales</taxon>
        <taxon>Pinaceae</taxon>
        <taxon>Picea</taxon>
    </lineage>
</organism>
<keyword evidence="4 7" id="KW-0041">Annexin</keyword>
<dbReference type="GO" id="GO:0009408">
    <property type="term" value="P:response to heat"/>
    <property type="evidence" value="ECO:0007669"/>
    <property type="project" value="TreeGrafter"/>
</dbReference>
<dbReference type="PRINTS" id="PR01814">
    <property type="entry name" value="ANNEXINPLANT"/>
</dbReference>
<feature type="binding site" evidence="6">
    <location>
        <position position="299"/>
    </location>
    <ligand>
        <name>Ca(2+)</name>
        <dbReference type="ChEBI" id="CHEBI:29108"/>
        <label>1</label>
    </ligand>
</feature>
<dbReference type="GO" id="GO:0005737">
    <property type="term" value="C:cytoplasm"/>
    <property type="evidence" value="ECO:0007669"/>
    <property type="project" value="TreeGrafter"/>
</dbReference>
<feature type="binding site" evidence="6">
    <location>
        <position position="26"/>
    </location>
    <ligand>
        <name>Ca(2+)</name>
        <dbReference type="ChEBI" id="CHEBI:29108"/>
        <label>1</label>
    </ligand>
</feature>
<dbReference type="FunFam" id="1.10.220.10:FF:000009">
    <property type="entry name" value="Annexin"/>
    <property type="match status" value="1"/>
</dbReference>
<dbReference type="InterPro" id="IPR037104">
    <property type="entry name" value="Annexin_sf"/>
</dbReference>
<keyword evidence="5 7" id="KW-0111">Calcium/phospholipid-binding</keyword>
<keyword evidence="2 7" id="KW-0677">Repeat</keyword>
<evidence type="ECO:0000256" key="6">
    <source>
        <dbReference type="PIRSR" id="PIRSR609118-1"/>
    </source>
</evidence>
<comment type="similarity">
    <text evidence="7">Belongs to the annexin family.</text>
</comment>
<dbReference type="PANTHER" id="PTHR10502">
    <property type="entry name" value="ANNEXIN"/>
    <property type="match status" value="1"/>
</dbReference>
<protein>
    <recommendedName>
        <fullName evidence="7">Annexin</fullName>
    </recommendedName>
</protein>
<dbReference type="AlphaFoldDB" id="A9NNL2"/>
<dbReference type="InterPro" id="IPR009118">
    <property type="entry name" value="AnnexinD_plant"/>
</dbReference>
<dbReference type="GO" id="GO:0001786">
    <property type="term" value="F:phosphatidylserine binding"/>
    <property type="evidence" value="ECO:0007669"/>
    <property type="project" value="TreeGrafter"/>
</dbReference>
<keyword evidence="3 6" id="KW-0106">Calcium</keyword>